<dbReference type="OrthoDB" id="5175656at2759"/>
<evidence type="ECO:0000313" key="7">
    <source>
        <dbReference type="Proteomes" id="UP000326340"/>
    </source>
</evidence>
<dbReference type="InterPro" id="IPR005322">
    <property type="entry name" value="Peptidase_C69"/>
</dbReference>
<dbReference type="Pfam" id="PF12328">
    <property type="entry name" value="Rpp20"/>
    <property type="match status" value="1"/>
</dbReference>
<evidence type="ECO:0000256" key="3">
    <source>
        <dbReference type="ARBA" id="ARBA00022694"/>
    </source>
</evidence>
<keyword evidence="7" id="KW-1185">Reference proteome</keyword>
<evidence type="ECO:0000256" key="1">
    <source>
        <dbReference type="ARBA" id="ARBA00004123"/>
    </source>
</evidence>
<comment type="caution">
    <text evidence="6">The sequence shown here is derived from an EMBL/GenBank/DDBJ whole genome shotgun (WGS) entry which is preliminary data.</text>
</comment>
<feature type="region of interest" description="Disordered" evidence="5">
    <location>
        <begin position="692"/>
        <end position="722"/>
    </location>
</feature>
<evidence type="ECO:0000256" key="5">
    <source>
        <dbReference type="SAM" id="MobiDB-lite"/>
    </source>
</evidence>
<evidence type="ECO:0000256" key="2">
    <source>
        <dbReference type="ARBA" id="ARBA00005705"/>
    </source>
</evidence>
<dbReference type="GO" id="GO:0070004">
    <property type="term" value="F:cysteine-type exopeptidase activity"/>
    <property type="evidence" value="ECO:0007669"/>
    <property type="project" value="InterPro"/>
</dbReference>
<dbReference type="AlphaFoldDB" id="A0A5Q4BKZ2"/>
<dbReference type="GO" id="GO:0003676">
    <property type="term" value="F:nucleic acid binding"/>
    <property type="evidence" value="ECO:0007669"/>
    <property type="project" value="InterPro"/>
</dbReference>
<keyword evidence="3" id="KW-0819">tRNA processing</keyword>
<name>A0A5Q4BKZ2_9PEZI</name>
<dbReference type="Proteomes" id="UP000326340">
    <property type="component" value="Unassembled WGS sequence"/>
</dbReference>
<dbReference type="GO" id="GO:0001682">
    <property type="term" value="P:tRNA 5'-leader removal"/>
    <property type="evidence" value="ECO:0007669"/>
    <property type="project" value="InterPro"/>
</dbReference>
<keyword evidence="4" id="KW-0539">Nucleus</keyword>
<sequence length="722" mass="78698">MAPAHSPAQGQPGTDDPRQKRRSRVEKLPRLPEGSKIQKRALARPQQPVSSNSRYICVGAKCSFMSVVSRVRAQLDRSLKHTAPSTRGLNLNQRVDLLHRDGGTKGRDGQAVVLGAGRAVERVLAVAAWFEEQSDCVVEVRTKTVRVVDDVVLEGEEEGGGFEDESRVRKTPTPPTPTTTTMMTMLLSQSSVVLAALALALALAGPASASYAFYVGKDLTADGSVMVGGTGEEVSSHWLQLFPARDHAPNATITVGVTDKASIPGELFAIPQAAHTYRYLSMEYSDFEGFPAPLTNGGLNENGVTVRDVWAQNREELVAMTPTPQRGVQYSDLARIVMERARTAREGVEIIGDLMNLYGEATYGGNTHLVADRDEGWVVWEMAGGQKLWAAERLGTDDVRVLYPGYIEDFPTDFAASPDHMASDNIVSFAVEQGWWDPDGGGAPFNIFDAYGEKGDNLTARDGGFKFMSQAALEDATRAMAPLTEEKLMERVRDRRIADDEAGYGQVVSLKAGVDADLLRVWNAPATSVSSPFVPWWLGVGGVPPEFGEHRYLATGASASFLNPDYQLQEASVFAGRLFKRVLYYMCSAPDAYLPAVTRMLTGFENQSRSDVGWVETGARVLIENGEREAARSLLTYYSHSRAAKALDLGRTINDALDAHVKLTGQWRGPVGGEINDAGDGAETVNCLVGHDPDQPSWRQPAHPTKRRRTMRSKLVVQRSRG</sequence>
<evidence type="ECO:0000313" key="6">
    <source>
        <dbReference type="EMBL" id="TQN67317.1"/>
    </source>
</evidence>
<dbReference type="Pfam" id="PF03577">
    <property type="entry name" value="Peptidase_C69"/>
    <property type="match status" value="1"/>
</dbReference>
<organism evidence="6 7">
    <name type="scientific">Colletotrichum shisoi</name>
    <dbReference type="NCBI Taxonomy" id="2078593"/>
    <lineage>
        <taxon>Eukaryota</taxon>
        <taxon>Fungi</taxon>
        <taxon>Dikarya</taxon>
        <taxon>Ascomycota</taxon>
        <taxon>Pezizomycotina</taxon>
        <taxon>Sordariomycetes</taxon>
        <taxon>Hypocreomycetidae</taxon>
        <taxon>Glomerellales</taxon>
        <taxon>Glomerellaceae</taxon>
        <taxon>Colletotrichum</taxon>
        <taxon>Colletotrichum destructivum species complex</taxon>
    </lineage>
</organism>
<accession>A0A5Q4BKZ2</accession>
<dbReference type="GO" id="GO:0005655">
    <property type="term" value="C:nucleolar ribonuclease P complex"/>
    <property type="evidence" value="ECO:0007669"/>
    <property type="project" value="InterPro"/>
</dbReference>
<feature type="region of interest" description="Disordered" evidence="5">
    <location>
        <begin position="157"/>
        <end position="178"/>
    </location>
</feature>
<dbReference type="PANTHER" id="PTHR12994:SF17">
    <property type="entry name" value="LD30995P"/>
    <property type="match status" value="1"/>
</dbReference>
<reference evidence="6 7" key="1">
    <citation type="journal article" date="2019" name="Sci. Rep.">
        <title>Colletotrichum shisoi sp. nov., an anthracnose pathogen of Perilla frutescens in Japan: molecular phylogenetic, morphological and genomic evidence.</title>
        <authorList>
            <person name="Gan P."/>
            <person name="Tsushima A."/>
            <person name="Hiroyama R."/>
            <person name="Narusaka M."/>
            <person name="Takano Y."/>
            <person name="Narusaka Y."/>
            <person name="Kawaradani M."/>
            <person name="Damm U."/>
            <person name="Shirasu K."/>
        </authorList>
    </citation>
    <scope>NUCLEOTIDE SEQUENCE [LARGE SCALE GENOMIC DNA]</scope>
    <source>
        <strain evidence="6 7">PG-2018a</strain>
    </source>
</reference>
<dbReference type="Gene3D" id="3.30.110.20">
    <property type="entry name" value="Alba-like domain"/>
    <property type="match status" value="1"/>
</dbReference>
<dbReference type="GO" id="GO:0006508">
    <property type="term" value="P:proteolysis"/>
    <property type="evidence" value="ECO:0007669"/>
    <property type="project" value="InterPro"/>
</dbReference>
<dbReference type="GO" id="GO:0000172">
    <property type="term" value="C:ribonuclease MRP complex"/>
    <property type="evidence" value="ECO:0007669"/>
    <property type="project" value="InterPro"/>
</dbReference>
<dbReference type="InterPro" id="IPR014612">
    <property type="entry name" value="Pop7/Rpp20"/>
</dbReference>
<proteinExistence type="inferred from homology"/>
<protein>
    <submittedName>
        <fullName evidence="6">Putative dipeptidase B</fullName>
    </submittedName>
</protein>
<dbReference type="Gene3D" id="3.60.60.10">
    <property type="entry name" value="Penicillin V Acylase, Chain A"/>
    <property type="match status" value="1"/>
</dbReference>
<dbReference type="EMBL" id="PUHP01000950">
    <property type="protein sequence ID" value="TQN67317.1"/>
    <property type="molecule type" value="Genomic_DNA"/>
</dbReference>
<gene>
    <name evidence="6" type="primary">PepDB</name>
    <name evidence="6" type="ORF">CSHISOI_08146</name>
</gene>
<feature type="region of interest" description="Disordered" evidence="5">
    <location>
        <begin position="1"/>
        <end position="46"/>
    </location>
</feature>
<dbReference type="PANTHER" id="PTHR12994">
    <property type="entry name" value="SECERNIN"/>
    <property type="match status" value="1"/>
</dbReference>
<comment type="subcellular location">
    <subcellularLocation>
        <location evidence="1">Nucleus</location>
    </subcellularLocation>
</comment>
<comment type="similarity">
    <text evidence="2">Belongs to the peptidase C69 family. Secernin subfamily.</text>
</comment>
<evidence type="ECO:0000256" key="4">
    <source>
        <dbReference type="ARBA" id="ARBA00023242"/>
    </source>
</evidence>
<dbReference type="InterPro" id="IPR036882">
    <property type="entry name" value="Alba-like_dom_sf"/>
</dbReference>
<dbReference type="GO" id="GO:0016805">
    <property type="term" value="F:dipeptidase activity"/>
    <property type="evidence" value="ECO:0007669"/>
    <property type="project" value="InterPro"/>
</dbReference>